<name>A0A151Z3S5_TIELA</name>
<feature type="region of interest" description="Disordered" evidence="1">
    <location>
        <begin position="334"/>
        <end position="353"/>
    </location>
</feature>
<organism evidence="3 4">
    <name type="scientific">Tieghemostelium lacteum</name>
    <name type="common">Slime mold</name>
    <name type="synonym">Dictyostelium lacteum</name>
    <dbReference type="NCBI Taxonomy" id="361077"/>
    <lineage>
        <taxon>Eukaryota</taxon>
        <taxon>Amoebozoa</taxon>
        <taxon>Evosea</taxon>
        <taxon>Eumycetozoa</taxon>
        <taxon>Dictyostelia</taxon>
        <taxon>Dictyosteliales</taxon>
        <taxon>Raperosteliaceae</taxon>
        <taxon>Tieghemostelium</taxon>
    </lineage>
</organism>
<feature type="domain" description="PH" evidence="2">
    <location>
        <begin position="21"/>
        <end position="126"/>
    </location>
</feature>
<comment type="caution">
    <text evidence="3">The sequence shown here is derived from an EMBL/GenBank/DDBJ whole genome shotgun (WGS) entry which is preliminary data.</text>
</comment>
<feature type="compositionally biased region" description="Polar residues" evidence="1">
    <location>
        <begin position="344"/>
        <end position="353"/>
    </location>
</feature>
<dbReference type="Gene3D" id="2.30.29.30">
    <property type="entry name" value="Pleckstrin-homology domain (PH domain)/Phosphotyrosine-binding domain (PTB)"/>
    <property type="match status" value="1"/>
</dbReference>
<gene>
    <name evidence="3" type="ORF">DLAC_11339</name>
</gene>
<accession>A0A151Z3S5</accession>
<evidence type="ECO:0000259" key="2">
    <source>
        <dbReference type="PROSITE" id="PS50003"/>
    </source>
</evidence>
<sequence>MVKVERKKDLLKWFLFSRIKNDISYSTLLKKTGGNGKGYLDRYFVLHRNYIIYYKPGKTDSKPEDNQEPQGYINLGECVYEETKNLSKTQPLTFQITTKIGRVYYIKAKDDKTIETFLFLIRSRIQTLSNLTIQSLGNTEENLKNISNLLPRSMKLPDRVKPDSATKWIMEMSSYYESYREWEPYLMKLDQFSELCHGETKEYVDWFVGSEGPRLSMIRCEELVLENWNEFIKKTNSEINTYEETRFFNEDFQDIIKHLKNMVLLIDSYNLYMRQCHHKTVKYVDKYLEEKSYFVQQLDKYSKMPTMSSIHFGSHLEQVQGTIKGTYFTTTHQENDIDSKTNSEQEQTSSNGIVESREKYEEWKFSENCLINVDNEEKGQEHWRFSNGFFRNERLGDVMWNNKTWVWSHPKTDYKIRFDWDSVSNSFVYFQPRTTASISISLHGSQSKLSFSKKPHPTTVYADWRLSKNNILLHSVVIGNKSKPMFIDLEVQGIVPLPAMLIVAMSYHIKEALEHFNLLSPTQK</sequence>
<reference evidence="3 4" key="1">
    <citation type="submission" date="2015-12" db="EMBL/GenBank/DDBJ databases">
        <title>Dictyostelia acquired genes for synthesis and detection of signals that induce cell-type specialization by lateral gene transfer from prokaryotes.</title>
        <authorList>
            <person name="Gloeckner G."/>
            <person name="Schaap P."/>
        </authorList>
    </citation>
    <scope>NUCLEOTIDE SEQUENCE [LARGE SCALE GENOMIC DNA]</scope>
    <source>
        <strain evidence="3 4">TK</strain>
    </source>
</reference>
<evidence type="ECO:0000256" key="1">
    <source>
        <dbReference type="SAM" id="MobiDB-lite"/>
    </source>
</evidence>
<dbReference type="PROSITE" id="PS50003">
    <property type="entry name" value="PH_DOMAIN"/>
    <property type="match status" value="1"/>
</dbReference>
<evidence type="ECO:0000313" key="4">
    <source>
        <dbReference type="Proteomes" id="UP000076078"/>
    </source>
</evidence>
<dbReference type="CDD" id="cd00821">
    <property type="entry name" value="PH"/>
    <property type="match status" value="1"/>
</dbReference>
<dbReference type="Pfam" id="PF00169">
    <property type="entry name" value="PH"/>
    <property type="match status" value="1"/>
</dbReference>
<evidence type="ECO:0000313" key="3">
    <source>
        <dbReference type="EMBL" id="KYQ88598.1"/>
    </source>
</evidence>
<dbReference type="OMA" id="LAMIRCE"/>
<dbReference type="InParanoid" id="A0A151Z3S5"/>
<dbReference type="InterPro" id="IPR001849">
    <property type="entry name" value="PH_domain"/>
</dbReference>
<dbReference type="AlphaFoldDB" id="A0A151Z3S5"/>
<protein>
    <submittedName>
        <fullName evidence="3">Cytosolic regulator of adenylyl cyclase</fullName>
    </submittedName>
</protein>
<dbReference type="InterPro" id="IPR011993">
    <property type="entry name" value="PH-like_dom_sf"/>
</dbReference>
<dbReference type="SUPFAM" id="SSF50729">
    <property type="entry name" value="PH domain-like"/>
    <property type="match status" value="1"/>
</dbReference>
<dbReference type="EMBL" id="LODT01000051">
    <property type="protein sequence ID" value="KYQ88598.1"/>
    <property type="molecule type" value="Genomic_DNA"/>
</dbReference>
<dbReference type="OrthoDB" id="15859at2759"/>
<feature type="compositionally biased region" description="Basic and acidic residues" evidence="1">
    <location>
        <begin position="334"/>
        <end position="343"/>
    </location>
</feature>
<dbReference type="FunCoup" id="A0A151Z3S5">
    <property type="interactions" value="454"/>
</dbReference>
<keyword evidence="4" id="KW-1185">Reference proteome</keyword>
<dbReference type="Proteomes" id="UP000076078">
    <property type="component" value="Unassembled WGS sequence"/>
</dbReference>
<dbReference type="SMART" id="SM00233">
    <property type="entry name" value="PH"/>
    <property type="match status" value="1"/>
</dbReference>
<proteinExistence type="predicted"/>